<sequence>MAECVGSTEQNVEVRGTNADTIVSENRTTNQKRDQKRQMQRPRPTRVVSVKKRSLNHMGFKDLEHWLEDTNNIYIGRDMTHYVPGAVGSKWQNPFKDEKLGKEKRVELYEEYILSDTKTYDGKTLLESIEELQGKTLGCWCKPEFCHGDVLVQILMRLKKSS</sequence>
<dbReference type="EMBL" id="UYJE01003584">
    <property type="protein sequence ID" value="VDI20490.1"/>
    <property type="molecule type" value="Genomic_DNA"/>
</dbReference>
<gene>
    <name evidence="3" type="ORF">MGAL_10B018207</name>
</gene>
<proteinExistence type="predicted"/>
<evidence type="ECO:0000313" key="4">
    <source>
        <dbReference type="Proteomes" id="UP000596742"/>
    </source>
</evidence>
<organism evidence="3 4">
    <name type="scientific">Mytilus galloprovincialis</name>
    <name type="common">Mediterranean mussel</name>
    <dbReference type="NCBI Taxonomy" id="29158"/>
    <lineage>
        <taxon>Eukaryota</taxon>
        <taxon>Metazoa</taxon>
        <taxon>Spiralia</taxon>
        <taxon>Lophotrochozoa</taxon>
        <taxon>Mollusca</taxon>
        <taxon>Bivalvia</taxon>
        <taxon>Autobranchia</taxon>
        <taxon>Pteriomorphia</taxon>
        <taxon>Mytilida</taxon>
        <taxon>Mytiloidea</taxon>
        <taxon>Mytilidae</taxon>
        <taxon>Mytilinae</taxon>
        <taxon>Mytilus</taxon>
    </lineage>
</organism>
<dbReference type="InterPro" id="IPR025475">
    <property type="entry name" value="DUF4326"/>
</dbReference>
<keyword evidence="4" id="KW-1185">Reference proteome</keyword>
<dbReference type="AlphaFoldDB" id="A0A8B6DKF4"/>
<evidence type="ECO:0000313" key="3">
    <source>
        <dbReference type="EMBL" id="VDI20490.1"/>
    </source>
</evidence>
<dbReference type="OrthoDB" id="272703at2759"/>
<name>A0A8B6DKF4_MYTGA</name>
<reference evidence="3" key="1">
    <citation type="submission" date="2018-11" db="EMBL/GenBank/DDBJ databases">
        <authorList>
            <person name="Alioto T."/>
            <person name="Alioto T."/>
        </authorList>
    </citation>
    <scope>NUCLEOTIDE SEQUENCE</scope>
</reference>
<feature type="domain" description="DUF4326" evidence="2">
    <location>
        <begin position="63"/>
        <end position="152"/>
    </location>
</feature>
<protein>
    <recommendedName>
        <fullName evidence="2">DUF4326 domain-containing protein</fullName>
    </recommendedName>
</protein>
<comment type="caution">
    <text evidence="3">The sequence shown here is derived from an EMBL/GenBank/DDBJ whole genome shotgun (WGS) entry which is preliminary data.</text>
</comment>
<accession>A0A8B6DKF4</accession>
<dbReference type="Proteomes" id="UP000596742">
    <property type="component" value="Unassembled WGS sequence"/>
</dbReference>
<evidence type="ECO:0000256" key="1">
    <source>
        <dbReference type="SAM" id="MobiDB-lite"/>
    </source>
</evidence>
<feature type="region of interest" description="Disordered" evidence="1">
    <location>
        <begin position="1"/>
        <end position="46"/>
    </location>
</feature>
<evidence type="ECO:0000259" key="2">
    <source>
        <dbReference type="Pfam" id="PF14216"/>
    </source>
</evidence>
<feature type="compositionally biased region" description="Polar residues" evidence="1">
    <location>
        <begin position="18"/>
        <end position="29"/>
    </location>
</feature>
<dbReference type="Pfam" id="PF14216">
    <property type="entry name" value="DUF4326"/>
    <property type="match status" value="1"/>
</dbReference>